<evidence type="ECO:0000256" key="4">
    <source>
        <dbReference type="ARBA" id="ARBA00022989"/>
    </source>
</evidence>
<feature type="transmembrane region" description="Helical" evidence="7">
    <location>
        <begin position="408"/>
        <end position="434"/>
    </location>
</feature>
<feature type="transmembrane region" description="Helical" evidence="7">
    <location>
        <begin position="143"/>
        <end position="163"/>
    </location>
</feature>
<feature type="transmembrane region" description="Helical" evidence="7">
    <location>
        <begin position="213"/>
        <end position="232"/>
    </location>
</feature>
<dbReference type="GO" id="GO:0042910">
    <property type="term" value="F:xenobiotic transmembrane transporter activity"/>
    <property type="evidence" value="ECO:0007669"/>
    <property type="project" value="InterPro"/>
</dbReference>
<dbReference type="AlphaFoldDB" id="A0A0W0CU70"/>
<dbReference type="PROSITE" id="PS50850">
    <property type="entry name" value="MFS"/>
    <property type="match status" value="1"/>
</dbReference>
<feature type="domain" description="Major facilitator superfamily (MFS) profile" evidence="8">
    <location>
        <begin position="145"/>
        <end position="580"/>
    </location>
</feature>
<evidence type="ECO:0000256" key="2">
    <source>
        <dbReference type="ARBA" id="ARBA00022475"/>
    </source>
</evidence>
<dbReference type="NCBIfam" id="TIGR00880">
    <property type="entry name" value="2_A_01_02"/>
    <property type="match status" value="1"/>
</dbReference>
<dbReference type="VEuPathDB" id="FungiDB:GVI51_H05907"/>
<comment type="subcellular location">
    <subcellularLocation>
        <location evidence="1">Cell membrane</location>
        <topology evidence="1">Multi-pass membrane protein</topology>
    </subcellularLocation>
</comment>
<evidence type="ECO:0000256" key="3">
    <source>
        <dbReference type="ARBA" id="ARBA00022692"/>
    </source>
</evidence>
<name>A0A0W0CU70_CANGB</name>
<feature type="transmembrane region" description="Helical" evidence="7">
    <location>
        <begin position="238"/>
        <end position="259"/>
    </location>
</feature>
<dbReference type="VEuPathDB" id="FungiDB:CAGL0H06039g"/>
<dbReference type="InterPro" id="IPR001958">
    <property type="entry name" value="Tet-R_TetA/multi-R_MdtG-like"/>
</dbReference>
<sequence length="589" mass="66003">MYIGAFQDTLFVDMLEYFGWVTVGKEYLDIYRPNGVPVAPNAVAASISGKEEMKQDNQTSTDSMSTSTQQETDASNEDIERAMDTDNALDKAMSGGQGVFGTEEDDSSTKDASKPEEADPFLVEFLGEDDPRKPWNWSFSKKTFVIVQLMVLTCINYMGSSIYTPGQEQIQHEFHVGHVVGTLNLSMYVLGYAIGPIIFSPLSEVSSIGRMPLYLWTFILFTILQVACALVRNIAGLVILRFITGILCSPVLATGGASVGDVCFPRYVPRFLGAWAVGAVAAPVMAPILGAAMVVAKDWRWIFWLMLFMCGATLLSIIFFFPETSHECILHRRAKRLRKLTGDDRYYTKKEKQEEALPVSVFIKNTLWRPIKMIALEPIILAFDVYIALCYGAFYLFFEAFPIVFAGIYHFTLVEVGLAFLGFCVGCVFAYTALIIFQEKVIRKKFLEGKFRPELFLILAMCLGWCLPFSLFFFGWTARIHWILPIIAELFFVLSVFNLFQATFSYLAVCYPEYVASVFAGNGLCRGAFAAAFPLFGKAMYDRLSTKKYPVAWGSTLIGFITVVLSLIPFVLYKYGPALRARSRFSPDS</sequence>
<feature type="transmembrane region" description="Helical" evidence="7">
    <location>
        <begin position="271"/>
        <end position="295"/>
    </location>
</feature>
<keyword evidence="5 7" id="KW-0472">Membrane</keyword>
<dbReference type="InterPro" id="IPR020846">
    <property type="entry name" value="MFS_dom"/>
</dbReference>
<feature type="region of interest" description="Disordered" evidence="6">
    <location>
        <begin position="93"/>
        <end position="116"/>
    </location>
</feature>
<feature type="transmembrane region" description="Helical" evidence="7">
    <location>
        <begin position="514"/>
        <end position="536"/>
    </location>
</feature>
<gene>
    <name evidence="9" type="ORF">AO440_002151</name>
</gene>
<protein>
    <submittedName>
        <fullName evidence="9">Fluconazole resistance protein 1</fullName>
    </submittedName>
</protein>
<dbReference type="Pfam" id="PF07690">
    <property type="entry name" value="MFS_1"/>
    <property type="match status" value="1"/>
</dbReference>
<dbReference type="VEuPathDB" id="FungiDB:GWK60_H05973"/>
<dbReference type="Gene3D" id="1.20.1250.20">
    <property type="entry name" value="MFS general substrate transporter like domains"/>
    <property type="match status" value="1"/>
</dbReference>
<feature type="transmembrane region" description="Helical" evidence="7">
    <location>
        <begin position="482"/>
        <end position="502"/>
    </location>
</feature>
<accession>A0A0W0CU70</accession>
<keyword evidence="3 7" id="KW-0812">Transmembrane</keyword>
<evidence type="ECO:0000256" key="7">
    <source>
        <dbReference type="SAM" id="Phobius"/>
    </source>
</evidence>
<keyword evidence="2" id="KW-1003">Cell membrane</keyword>
<evidence type="ECO:0000259" key="8">
    <source>
        <dbReference type="PROSITE" id="PS50850"/>
    </source>
</evidence>
<evidence type="ECO:0000256" key="6">
    <source>
        <dbReference type="SAM" id="MobiDB-lite"/>
    </source>
</evidence>
<dbReference type="Proteomes" id="UP000054886">
    <property type="component" value="Unassembled WGS sequence"/>
</dbReference>
<evidence type="ECO:0000313" key="10">
    <source>
        <dbReference type="Proteomes" id="UP000054886"/>
    </source>
</evidence>
<dbReference type="VEuPathDB" id="FungiDB:GW608_H06061"/>
<feature type="transmembrane region" description="Helical" evidence="7">
    <location>
        <begin position="183"/>
        <end position="201"/>
    </location>
</feature>
<dbReference type="EMBL" id="LLZZ01000173">
    <property type="protein sequence ID" value="KTA96349.1"/>
    <property type="molecule type" value="Genomic_DNA"/>
</dbReference>
<proteinExistence type="predicted"/>
<comment type="caution">
    <text evidence="9">The sequence shown here is derived from an EMBL/GenBank/DDBJ whole genome shotgun (WGS) entry which is preliminary data.</text>
</comment>
<feature type="transmembrane region" description="Helical" evidence="7">
    <location>
        <begin position="551"/>
        <end position="573"/>
    </location>
</feature>
<feature type="compositionally biased region" description="Low complexity" evidence="6">
    <location>
        <begin position="56"/>
        <end position="73"/>
    </location>
</feature>
<feature type="transmembrane region" description="Helical" evidence="7">
    <location>
        <begin position="301"/>
        <end position="322"/>
    </location>
</feature>
<dbReference type="PANTHER" id="PTHR23502">
    <property type="entry name" value="MAJOR FACILITATOR SUPERFAMILY"/>
    <property type="match status" value="1"/>
</dbReference>
<dbReference type="InterPro" id="IPR036259">
    <property type="entry name" value="MFS_trans_sf"/>
</dbReference>
<keyword evidence="4 7" id="KW-1133">Transmembrane helix</keyword>
<dbReference type="GO" id="GO:0015244">
    <property type="term" value="F:fluconazole transmembrane transporter activity"/>
    <property type="evidence" value="ECO:0007669"/>
    <property type="project" value="TreeGrafter"/>
</dbReference>
<evidence type="ECO:0000256" key="1">
    <source>
        <dbReference type="ARBA" id="ARBA00004651"/>
    </source>
</evidence>
<evidence type="ECO:0000256" key="5">
    <source>
        <dbReference type="ARBA" id="ARBA00023136"/>
    </source>
</evidence>
<dbReference type="CDD" id="cd17323">
    <property type="entry name" value="MFS_Tpo1_MDR_like"/>
    <property type="match status" value="1"/>
</dbReference>
<dbReference type="VEuPathDB" id="FungiDB:B1J91_H06039g"/>
<dbReference type="SUPFAM" id="SSF103473">
    <property type="entry name" value="MFS general substrate transporter"/>
    <property type="match status" value="1"/>
</dbReference>
<dbReference type="PANTHER" id="PTHR23502:SF23">
    <property type="entry name" value="FLUCONAZOLE RESISTANCE PROTEIN 1"/>
    <property type="match status" value="1"/>
</dbReference>
<dbReference type="FunFam" id="1.20.1250.20:FF:000011">
    <property type="entry name" value="MFS multidrug transporter, putative"/>
    <property type="match status" value="1"/>
</dbReference>
<evidence type="ECO:0000313" key="9">
    <source>
        <dbReference type="EMBL" id="KTA96349.1"/>
    </source>
</evidence>
<feature type="compositionally biased region" description="Basic and acidic residues" evidence="6">
    <location>
        <begin position="107"/>
        <end position="116"/>
    </location>
</feature>
<dbReference type="GO" id="GO:0005886">
    <property type="term" value="C:plasma membrane"/>
    <property type="evidence" value="ECO:0007669"/>
    <property type="project" value="UniProtKB-SubCell"/>
</dbReference>
<feature type="region of interest" description="Disordered" evidence="6">
    <location>
        <begin position="50"/>
        <end position="77"/>
    </location>
</feature>
<organism evidence="9 10">
    <name type="scientific">Candida glabrata</name>
    <name type="common">Yeast</name>
    <name type="synonym">Torulopsis glabrata</name>
    <dbReference type="NCBI Taxonomy" id="5478"/>
    <lineage>
        <taxon>Eukaryota</taxon>
        <taxon>Fungi</taxon>
        <taxon>Dikarya</taxon>
        <taxon>Ascomycota</taxon>
        <taxon>Saccharomycotina</taxon>
        <taxon>Saccharomycetes</taxon>
        <taxon>Saccharomycetales</taxon>
        <taxon>Saccharomycetaceae</taxon>
        <taxon>Nakaseomyces</taxon>
    </lineage>
</organism>
<dbReference type="InterPro" id="IPR011701">
    <property type="entry name" value="MFS"/>
</dbReference>
<feature type="transmembrane region" description="Helical" evidence="7">
    <location>
        <begin position="455"/>
        <end position="476"/>
    </location>
</feature>
<reference evidence="9 10" key="1">
    <citation type="submission" date="2015-10" db="EMBL/GenBank/DDBJ databases">
        <title>Draft genomes sequences of Candida glabrata isolates 1A, 1B, 2A, 2B, 3A and 3B.</title>
        <authorList>
            <person name="Haavelsrud O.E."/>
            <person name="Gaustad P."/>
        </authorList>
    </citation>
    <scope>NUCLEOTIDE SEQUENCE [LARGE SCALE GENOMIC DNA]</scope>
    <source>
        <strain evidence="9">910700640</strain>
    </source>
</reference>
<dbReference type="GO" id="GO:1990961">
    <property type="term" value="P:xenobiotic detoxification by transmembrane export across the plasma membrane"/>
    <property type="evidence" value="ECO:0007669"/>
    <property type="project" value="TreeGrafter"/>
</dbReference>